<feature type="compositionally biased region" description="Basic and acidic residues" evidence="1">
    <location>
        <begin position="15"/>
        <end position="28"/>
    </location>
</feature>
<proteinExistence type="predicted"/>
<feature type="region of interest" description="Disordered" evidence="1">
    <location>
        <begin position="1"/>
        <end position="64"/>
    </location>
</feature>
<organism evidence="2 3">
    <name type="scientific">Aerophototrophica crusticola</name>
    <dbReference type="NCBI Taxonomy" id="1709002"/>
    <lineage>
        <taxon>Bacteria</taxon>
        <taxon>Pseudomonadati</taxon>
        <taxon>Pseudomonadota</taxon>
        <taxon>Alphaproteobacteria</taxon>
        <taxon>Rhodospirillales</taxon>
        <taxon>Rhodospirillaceae</taxon>
        <taxon>Aerophototrophica</taxon>
    </lineage>
</organism>
<evidence type="ECO:0000313" key="2">
    <source>
        <dbReference type="EMBL" id="QJE74764.1"/>
    </source>
</evidence>
<sequence length="64" mass="7487">MGEIVNLNRFRKAREKADREQRAIENRAKFGQSKLANRQREALDRKADKLLDGHRLGKRDGEPE</sequence>
<dbReference type="Pfam" id="PF13770">
    <property type="entry name" value="DUF4169"/>
    <property type="match status" value="1"/>
</dbReference>
<reference evidence="2" key="1">
    <citation type="submission" date="2020-04" db="EMBL/GenBank/DDBJ databases">
        <title>A desert anoxygenic phototrophic bacterium fixes CO2 using RubisCO under aerobic conditions.</title>
        <authorList>
            <person name="Tang K."/>
        </authorList>
    </citation>
    <scope>NUCLEOTIDE SEQUENCE [LARGE SCALE GENOMIC DNA]</scope>
    <source>
        <strain evidence="2">MIMtkB3</strain>
    </source>
</reference>
<dbReference type="Proteomes" id="UP000501891">
    <property type="component" value="Chromosome"/>
</dbReference>
<name>A0A858RBI9_9PROT</name>
<accession>A0A858RBI9</accession>
<dbReference type="AlphaFoldDB" id="A0A858RBI9"/>
<evidence type="ECO:0000256" key="1">
    <source>
        <dbReference type="SAM" id="MobiDB-lite"/>
    </source>
</evidence>
<evidence type="ECO:0000313" key="3">
    <source>
        <dbReference type="Proteomes" id="UP000501891"/>
    </source>
</evidence>
<protein>
    <submittedName>
        <fullName evidence="2">DUF4169 family protein</fullName>
    </submittedName>
</protein>
<dbReference type="InterPro" id="IPR025227">
    <property type="entry name" value="DUF4169"/>
</dbReference>
<gene>
    <name evidence="2" type="ORF">HHL28_03600</name>
</gene>
<keyword evidence="3" id="KW-1185">Reference proteome</keyword>
<feature type="compositionally biased region" description="Basic and acidic residues" evidence="1">
    <location>
        <begin position="38"/>
        <end position="64"/>
    </location>
</feature>
<dbReference type="KEGG" id="acru:HHL28_03600"/>
<dbReference type="EMBL" id="CP051775">
    <property type="protein sequence ID" value="QJE74764.1"/>
    <property type="molecule type" value="Genomic_DNA"/>
</dbReference>